<dbReference type="PANTHER" id="PTHR46696">
    <property type="entry name" value="P450, PUTATIVE (EUROFUNG)-RELATED"/>
    <property type="match status" value="1"/>
</dbReference>
<dbReference type="GO" id="GO:0005506">
    <property type="term" value="F:iron ion binding"/>
    <property type="evidence" value="ECO:0007669"/>
    <property type="project" value="InterPro"/>
</dbReference>
<keyword evidence="2" id="KW-0479">Metal-binding</keyword>
<dbReference type="PANTHER" id="PTHR46696:SF1">
    <property type="entry name" value="CYTOCHROME P450 YJIB-RELATED"/>
    <property type="match status" value="1"/>
</dbReference>
<dbReference type="GO" id="GO:0016705">
    <property type="term" value="F:oxidoreductase activity, acting on paired donors, with incorporation or reduction of molecular oxygen"/>
    <property type="evidence" value="ECO:0007669"/>
    <property type="project" value="InterPro"/>
</dbReference>
<dbReference type="RefSeq" id="WP_109324493.1">
    <property type="nucleotide sequence ID" value="NZ_CP029346.1"/>
</dbReference>
<dbReference type="SUPFAM" id="SSF48264">
    <property type="entry name" value="Cytochrome P450"/>
    <property type="match status" value="1"/>
</dbReference>
<keyword evidence="2" id="KW-0349">Heme</keyword>
<accession>A0A2S2DZY3</accession>
<evidence type="ECO:0000256" key="2">
    <source>
        <dbReference type="RuleBase" id="RU000461"/>
    </source>
</evidence>
<dbReference type="OrthoDB" id="9801155at2"/>
<dbReference type="Proteomes" id="UP000245468">
    <property type="component" value="Chromosome"/>
</dbReference>
<dbReference type="AlphaFoldDB" id="A0A2S2DZY3"/>
<dbReference type="GO" id="GO:0004497">
    <property type="term" value="F:monooxygenase activity"/>
    <property type="evidence" value="ECO:0007669"/>
    <property type="project" value="UniProtKB-KW"/>
</dbReference>
<dbReference type="InterPro" id="IPR002397">
    <property type="entry name" value="Cyt_P450_B"/>
</dbReference>
<dbReference type="Gene3D" id="1.10.630.10">
    <property type="entry name" value="Cytochrome P450"/>
    <property type="match status" value="1"/>
</dbReference>
<evidence type="ECO:0000256" key="1">
    <source>
        <dbReference type="ARBA" id="ARBA00010617"/>
    </source>
</evidence>
<dbReference type="PROSITE" id="PS00086">
    <property type="entry name" value="CYTOCHROME_P450"/>
    <property type="match status" value="1"/>
</dbReference>
<dbReference type="Pfam" id="PF00067">
    <property type="entry name" value="p450"/>
    <property type="match status" value="1"/>
</dbReference>
<dbReference type="InterPro" id="IPR017972">
    <property type="entry name" value="Cyt_P450_CS"/>
</dbReference>
<comment type="similarity">
    <text evidence="1 2">Belongs to the cytochrome P450 family.</text>
</comment>
<keyword evidence="2" id="KW-0503">Monooxygenase</keyword>
<dbReference type="EC" id="1.14.-.-" evidence="3"/>
<keyword evidence="4" id="KW-1185">Reference proteome</keyword>
<dbReference type="InterPro" id="IPR036396">
    <property type="entry name" value="Cyt_P450_sf"/>
</dbReference>
<keyword evidence="2 3" id="KW-0560">Oxidoreductase</keyword>
<name>A0A2S2DZY3_9BACT</name>
<organism evidence="3 4">
    <name type="scientific">Aquirufa nivalisilvae</name>
    <dbReference type="NCBI Taxonomy" id="2516557"/>
    <lineage>
        <taxon>Bacteria</taxon>
        <taxon>Pseudomonadati</taxon>
        <taxon>Bacteroidota</taxon>
        <taxon>Cytophagia</taxon>
        <taxon>Cytophagales</taxon>
        <taxon>Flectobacillaceae</taxon>
        <taxon>Aquirufa</taxon>
    </lineage>
</organism>
<protein>
    <submittedName>
        <fullName evidence="3">Biotin biosynthesis cytochrome P450</fullName>
        <ecNumber evidence="3">1.14.-.-</ecNumber>
    </submittedName>
</protein>
<sequence length="395" mass="45691">MDGKSTIKWNPFAPDYFNDPYPIYALCRQHNPIQKDSFGNILLFRYRDIAPILDSTDFEVSSLVTYFESKESYIFKNSPQCPFLAKTTSKWLMYLNGDIHRKLRIALGKVLFSYDFDRLIQEAVKDSVNHFQDYQELDLVHFSKYFIFHILGQFIGLKDFASFEKVVEYSNLAARSQDIFVSKQMYLEINQCFLWGKGLFSETGFKAKLVKELDGFEFEEDDYYSILAVTLMAFFETSKDNLALTLHSILSNPSLKEYVLNADQKAIKLVSEECIRYTSPLQFTVRISKNEVIIHGQQFAASTRFVLGIASANRDEEIFESPDEILPNRKVNPHLAFGAGAHLCLGALIARKEMEFGLKPMVEFLQKFNIDSTQPLEWGNQIFMRTLERAMVKMH</sequence>
<dbReference type="InterPro" id="IPR001128">
    <property type="entry name" value="Cyt_P450"/>
</dbReference>
<dbReference type="GO" id="GO:0020037">
    <property type="term" value="F:heme binding"/>
    <property type="evidence" value="ECO:0007669"/>
    <property type="project" value="InterPro"/>
</dbReference>
<gene>
    <name evidence="3" type="ORF">HME7025_02477</name>
</gene>
<dbReference type="EMBL" id="CP029346">
    <property type="protein sequence ID" value="AWL10317.1"/>
    <property type="molecule type" value="Genomic_DNA"/>
</dbReference>
<reference evidence="4" key="1">
    <citation type="submission" date="2018-05" db="EMBL/GenBank/DDBJ databases">
        <title>Pseudarcicella sp. HME7025 Genome sequencing and assembly.</title>
        <authorList>
            <person name="Kim H."/>
            <person name="Kang H."/>
            <person name="Joh K."/>
        </authorList>
    </citation>
    <scope>NUCLEOTIDE SEQUENCE [LARGE SCALE GENOMIC DNA]</scope>
    <source>
        <strain evidence="4">HME7025</strain>
    </source>
</reference>
<keyword evidence="2" id="KW-0408">Iron</keyword>
<proteinExistence type="inferred from homology"/>
<evidence type="ECO:0000313" key="4">
    <source>
        <dbReference type="Proteomes" id="UP000245468"/>
    </source>
</evidence>
<dbReference type="KEGG" id="psez:HME7025_02477"/>
<dbReference type="PRINTS" id="PR00359">
    <property type="entry name" value="BP450"/>
</dbReference>
<evidence type="ECO:0000313" key="3">
    <source>
        <dbReference type="EMBL" id="AWL10317.1"/>
    </source>
</evidence>